<organism evidence="1 2">
    <name type="scientific">Paenibacillus yanchengensis</name>
    <dbReference type="NCBI Taxonomy" id="2035833"/>
    <lineage>
        <taxon>Bacteria</taxon>
        <taxon>Bacillati</taxon>
        <taxon>Bacillota</taxon>
        <taxon>Bacilli</taxon>
        <taxon>Bacillales</taxon>
        <taxon>Paenibacillaceae</taxon>
        <taxon>Paenibacillus</taxon>
    </lineage>
</organism>
<accession>A0ABW4YM48</accession>
<reference evidence="2" key="1">
    <citation type="journal article" date="2019" name="Int. J. Syst. Evol. Microbiol.">
        <title>The Global Catalogue of Microorganisms (GCM) 10K type strain sequencing project: providing services to taxonomists for standard genome sequencing and annotation.</title>
        <authorList>
            <consortium name="The Broad Institute Genomics Platform"/>
            <consortium name="The Broad Institute Genome Sequencing Center for Infectious Disease"/>
            <person name="Wu L."/>
            <person name="Ma J."/>
        </authorList>
    </citation>
    <scope>NUCLEOTIDE SEQUENCE [LARGE SCALE GENOMIC DNA]</scope>
    <source>
        <strain evidence="2">GH52</strain>
    </source>
</reference>
<protein>
    <submittedName>
        <fullName evidence="1">Uncharacterized protein</fullName>
    </submittedName>
</protein>
<dbReference type="Proteomes" id="UP001597362">
    <property type="component" value="Unassembled WGS sequence"/>
</dbReference>
<proteinExistence type="predicted"/>
<keyword evidence="2" id="KW-1185">Reference proteome</keyword>
<dbReference type="RefSeq" id="WP_377772795.1">
    <property type="nucleotide sequence ID" value="NZ_JBHUHO010000030.1"/>
</dbReference>
<comment type="caution">
    <text evidence="1">The sequence shown here is derived from an EMBL/GenBank/DDBJ whole genome shotgun (WGS) entry which is preliminary data.</text>
</comment>
<sequence>MEVFKTQSETTRAFYFQVPFSLQFTYQYAHQIRKHASATGFFNCDIDAHHQLITFQMDLQSDVIARPFSYKSSLFCKRTYQALSHQRIVIDNQVVRTIKYRTPIVYNWHLYLCNEAKKTYSLGTLERVMKRYVLKDEQQQPILLFPKVIHLQADW</sequence>
<name>A0ABW4YM48_9BACL</name>
<evidence type="ECO:0000313" key="1">
    <source>
        <dbReference type="EMBL" id="MFD2116539.1"/>
    </source>
</evidence>
<dbReference type="EMBL" id="JBHUHO010000030">
    <property type="protein sequence ID" value="MFD2116539.1"/>
    <property type="molecule type" value="Genomic_DNA"/>
</dbReference>
<gene>
    <name evidence="1" type="ORF">ACFSJH_12475</name>
</gene>
<evidence type="ECO:0000313" key="2">
    <source>
        <dbReference type="Proteomes" id="UP001597362"/>
    </source>
</evidence>